<keyword evidence="1" id="KW-0472">Membrane</keyword>
<evidence type="ECO:0000256" key="1">
    <source>
        <dbReference type="SAM" id="Phobius"/>
    </source>
</evidence>
<dbReference type="AlphaFoldDB" id="A0AA86RYQ1"/>
<keyword evidence="1" id="KW-1133">Transmembrane helix</keyword>
<keyword evidence="1" id="KW-0812">Transmembrane</keyword>
<dbReference type="Proteomes" id="UP001189624">
    <property type="component" value="Chromosome 2"/>
</dbReference>
<evidence type="ECO:0000313" key="2">
    <source>
        <dbReference type="EMBL" id="CAJ1932419.1"/>
    </source>
</evidence>
<proteinExistence type="predicted"/>
<gene>
    <name evidence="2" type="ORF">AYBTSS11_LOCUS5808</name>
</gene>
<protein>
    <submittedName>
        <fullName evidence="2">Uncharacterized protein</fullName>
    </submittedName>
</protein>
<organism evidence="2 3">
    <name type="scientific">Sphenostylis stenocarpa</name>
    <dbReference type="NCBI Taxonomy" id="92480"/>
    <lineage>
        <taxon>Eukaryota</taxon>
        <taxon>Viridiplantae</taxon>
        <taxon>Streptophyta</taxon>
        <taxon>Embryophyta</taxon>
        <taxon>Tracheophyta</taxon>
        <taxon>Spermatophyta</taxon>
        <taxon>Magnoliopsida</taxon>
        <taxon>eudicotyledons</taxon>
        <taxon>Gunneridae</taxon>
        <taxon>Pentapetalae</taxon>
        <taxon>rosids</taxon>
        <taxon>fabids</taxon>
        <taxon>Fabales</taxon>
        <taxon>Fabaceae</taxon>
        <taxon>Papilionoideae</taxon>
        <taxon>50 kb inversion clade</taxon>
        <taxon>NPAAA clade</taxon>
        <taxon>indigoferoid/millettioid clade</taxon>
        <taxon>Phaseoleae</taxon>
        <taxon>Sphenostylis</taxon>
    </lineage>
</organism>
<sequence>MFSALCTSDTIINSTLSRDWFGENHGPAESEISATLRSINHFTNLELLLTSHTLDSAMHIWTTITLPYLLLLFASSVFKTSFHNYADADIYKNVCNGKRSLAIHVSYLQE</sequence>
<accession>A0AA86RYQ1</accession>
<evidence type="ECO:0000313" key="3">
    <source>
        <dbReference type="Proteomes" id="UP001189624"/>
    </source>
</evidence>
<name>A0AA86RYQ1_9FABA</name>
<dbReference type="EMBL" id="OY731399">
    <property type="protein sequence ID" value="CAJ1932419.1"/>
    <property type="molecule type" value="Genomic_DNA"/>
</dbReference>
<dbReference type="Gramene" id="rna-AYBTSS11_LOCUS5808">
    <property type="protein sequence ID" value="CAJ1932419.1"/>
    <property type="gene ID" value="gene-AYBTSS11_LOCUS5808"/>
</dbReference>
<reference evidence="2" key="1">
    <citation type="submission" date="2023-10" db="EMBL/GenBank/DDBJ databases">
        <authorList>
            <person name="Domelevo Entfellner J.-B."/>
        </authorList>
    </citation>
    <scope>NUCLEOTIDE SEQUENCE</scope>
</reference>
<keyword evidence="3" id="KW-1185">Reference proteome</keyword>
<feature type="transmembrane region" description="Helical" evidence="1">
    <location>
        <begin position="58"/>
        <end position="78"/>
    </location>
</feature>